<feature type="binding site" evidence="5">
    <location>
        <position position="284"/>
    </location>
    <ligand>
        <name>isopentenyl diphosphate</name>
        <dbReference type="ChEBI" id="CHEBI:128769"/>
    </ligand>
</feature>
<feature type="binding site" evidence="5">
    <location>
        <position position="88"/>
    </location>
    <ligand>
        <name>isopentenyl diphosphate</name>
        <dbReference type="ChEBI" id="CHEBI:128769"/>
    </ligand>
</feature>
<dbReference type="Gene3D" id="3.40.50.11270">
    <property type="match status" value="1"/>
</dbReference>
<keyword evidence="5" id="KW-0414">Isoprene biosynthesis</keyword>
<dbReference type="GO" id="GO:0016114">
    <property type="term" value="P:terpenoid biosynthetic process"/>
    <property type="evidence" value="ECO:0007669"/>
    <property type="project" value="UniProtKB-UniRule"/>
</dbReference>
<comment type="similarity">
    <text evidence="5">Belongs to the IspH family.</text>
</comment>
<dbReference type="GO" id="GO:0046872">
    <property type="term" value="F:metal ion binding"/>
    <property type="evidence" value="ECO:0007669"/>
    <property type="project" value="UniProtKB-KW"/>
</dbReference>
<feature type="binding site" evidence="5">
    <location>
        <position position="240"/>
    </location>
    <ligand>
        <name>isopentenyl diphosphate</name>
        <dbReference type="ChEBI" id="CHEBI:128769"/>
    </ligand>
</feature>
<evidence type="ECO:0000313" key="7">
    <source>
        <dbReference type="Proteomes" id="UP000319040"/>
    </source>
</evidence>
<keyword evidence="4 5" id="KW-0411">Iron-sulfur</keyword>
<dbReference type="UniPathway" id="UPA00056">
    <property type="reaction ID" value="UER00097"/>
</dbReference>
<feature type="binding site" evidence="5">
    <location>
        <position position="241"/>
    </location>
    <ligand>
        <name>isopentenyl diphosphate</name>
        <dbReference type="ChEBI" id="CHEBI:128769"/>
    </ligand>
</feature>
<feature type="binding site" evidence="5">
    <location>
        <position position="241"/>
    </location>
    <ligand>
        <name>(2E)-4-hydroxy-3-methylbut-2-enyl diphosphate</name>
        <dbReference type="ChEBI" id="CHEBI:128753"/>
    </ligand>
</feature>
<evidence type="ECO:0000256" key="1">
    <source>
        <dbReference type="ARBA" id="ARBA00022485"/>
    </source>
</evidence>
<feature type="binding site" evidence="5">
    <location>
        <position position="239"/>
    </location>
    <ligand>
        <name>(2E)-4-hydroxy-3-methylbut-2-enyl diphosphate</name>
        <dbReference type="ChEBI" id="CHEBI:128753"/>
    </ligand>
</feature>
<feature type="binding site" evidence="5">
    <location>
        <position position="54"/>
    </location>
    <ligand>
        <name>(2E)-4-hydroxy-3-methylbut-2-enyl diphosphate</name>
        <dbReference type="ChEBI" id="CHEBI:128753"/>
    </ligand>
</feature>
<accession>A0A521DBH6</accession>
<keyword evidence="1 5" id="KW-0004">4Fe-4S</keyword>
<keyword evidence="3 5" id="KW-0408">Iron</keyword>
<feature type="binding site" evidence="5">
    <location>
        <position position="142"/>
    </location>
    <ligand>
        <name>dimethylallyl diphosphate</name>
        <dbReference type="ChEBI" id="CHEBI:57623"/>
    </ligand>
</feature>
<dbReference type="InterPro" id="IPR003451">
    <property type="entry name" value="LytB/IspH"/>
</dbReference>
<dbReference type="EMBL" id="FXTB01000005">
    <property type="protein sequence ID" value="SMO68975.1"/>
    <property type="molecule type" value="Genomic_DNA"/>
</dbReference>
<comment type="function">
    <text evidence="5">Catalyzes the conversion of 1-hydroxy-2-methyl-2-(E)-butenyl 4-diphosphate (HMBPP) into a mixture of isopentenyl diphosphate (IPP) and dimethylallyl diphosphate (DMAPP). Acts in the terminal step of the DOXP/MEP pathway for isoprenoid precursor biosynthesis.</text>
</comment>
<dbReference type="GO" id="GO:0051745">
    <property type="term" value="F:4-hydroxy-3-methylbut-2-enyl diphosphate reductase activity"/>
    <property type="evidence" value="ECO:0007669"/>
    <property type="project" value="UniProtKB-UniRule"/>
</dbReference>
<dbReference type="Proteomes" id="UP000319040">
    <property type="component" value="Unassembled WGS sequence"/>
</dbReference>
<dbReference type="GO" id="GO:0051539">
    <property type="term" value="F:4 iron, 4 sulfur cluster binding"/>
    <property type="evidence" value="ECO:0007669"/>
    <property type="project" value="UniProtKB-UniRule"/>
</dbReference>
<feature type="active site" description="Proton donor" evidence="5">
    <location>
        <position position="144"/>
    </location>
</feature>
<evidence type="ECO:0000256" key="2">
    <source>
        <dbReference type="ARBA" id="ARBA00022723"/>
    </source>
</evidence>
<feature type="binding site" evidence="5">
    <location>
        <position position="54"/>
    </location>
    <ligand>
        <name>dimethylallyl diphosphate</name>
        <dbReference type="ChEBI" id="CHEBI:57623"/>
    </ligand>
</feature>
<evidence type="ECO:0000256" key="5">
    <source>
        <dbReference type="HAMAP-Rule" id="MF_00191"/>
    </source>
</evidence>
<comment type="catalytic activity">
    <reaction evidence="5">
        <text>dimethylallyl diphosphate + 2 oxidized [2Fe-2S]-[ferredoxin] + H2O = (2E)-4-hydroxy-3-methylbut-2-enyl diphosphate + 2 reduced [2Fe-2S]-[ferredoxin] + 2 H(+)</text>
        <dbReference type="Rhea" id="RHEA:24825"/>
        <dbReference type="Rhea" id="RHEA-COMP:10000"/>
        <dbReference type="Rhea" id="RHEA-COMP:10001"/>
        <dbReference type="ChEBI" id="CHEBI:15377"/>
        <dbReference type="ChEBI" id="CHEBI:15378"/>
        <dbReference type="ChEBI" id="CHEBI:33737"/>
        <dbReference type="ChEBI" id="CHEBI:33738"/>
        <dbReference type="ChEBI" id="CHEBI:57623"/>
        <dbReference type="ChEBI" id="CHEBI:128753"/>
        <dbReference type="EC" id="1.17.7.4"/>
    </reaction>
</comment>
<protein>
    <recommendedName>
        <fullName evidence="5">4-hydroxy-3-methylbut-2-enyl diphosphate reductase</fullName>
        <shortName evidence="5">HMBPP reductase</shortName>
        <ecNumber evidence="5">1.17.7.4</ecNumber>
    </recommendedName>
</protein>
<sequence>MSSVLIEIDPASGFCFGVVKAVEKAEAHLKPGSQQTGGDRKENEKLYSLGDIVHNDMEVNRLSDKGLDSISNDDLSSLDNKKILIRAHGEPPSTYQKAKEKGHTLIDATCPVVLKLQQRIKNSWLSLKDKNGQLVIYGRHGHAEVVGLTGQTNNEAIVVESMEEAKKIDLGRPIHFYAQTTKGIEEFDRIAAFFKENIQPGVECKAFDTICRQVAGRLPKIMRFAKSHDVMVFVAGQKSSNAKMLFAKCQAANPRSYMVSNATELMKDWFKEPLGSVGVSGATSTPPWLMEQVAQQIGLITKDK</sequence>
<dbReference type="UniPathway" id="UPA00059">
    <property type="reaction ID" value="UER00105"/>
</dbReference>
<feature type="binding site" evidence="5">
    <location>
        <position position="240"/>
    </location>
    <ligand>
        <name>dimethylallyl diphosphate</name>
        <dbReference type="ChEBI" id="CHEBI:57623"/>
    </ligand>
</feature>
<dbReference type="PANTHER" id="PTHR30426">
    <property type="entry name" value="4-HYDROXY-3-METHYLBUT-2-ENYL DIPHOSPHATE REDUCTASE"/>
    <property type="match status" value="1"/>
</dbReference>
<feature type="binding site" evidence="5">
    <location>
        <position position="284"/>
    </location>
    <ligand>
        <name>(2E)-4-hydroxy-3-methylbut-2-enyl diphosphate</name>
        <dbReference type="ChEBI" id="CHEBI:128753"/>
    </ligand>
</feature>
<feature type="binding site" evidence="5">
    <location>
        <position position="142"/>
    </location>
    <ligand>
        <name>(2E)-4-hydroxy-3-methylbut-2-enyl diphosphate</name>
        <dbReference type="ChEBI" id="CHEBI:128753"/>
    </ligand>
</feature>
<dbReference type="Pfam" id="PF02401">
    <property type="entry name" value="LYTB"/>
    <property type="match status" value="1"/>
</dbReference>
<dbReference type="NCBIfam" id="TIGR00216">
    <property type="entry name" value="ispH_lytB"/>
    <property type="match status" value="1"/>
</dbReference>
<proteinExistence type="inferred from homology"/>
<comment type="pathway">
    <text evidence="5">Isoprenoid biosynthesis; dimethylallyl diphosphate biosynthesis; dimethylallyl diphosphate from (2E)-4-hydroxy-3-methylbutenyl diphosphate: step 1/1.</text>
</comment>
<feature type="binding site" evidence="5">
    <location>
        <position position="240"/>
    </location>
    <ligand>
        <name>(2E)-4-hydroxy-3-methylbut-2-enyl diphosphate</name>
        <dbReference type="ChEBI" id="CHEBI:128753"/>
    </ligand>
</feature>
<dbReference type="HAMAP" id="MF_00191">
    <property type="entry name" value="IspH"/>
    <property type="match status" value="1"/>
</dbReference>
<dbReference type="CDD" id="cd13944">
    <property type="entry name" value="lytB_ispH"/>
    <property type="match status" value="1"/>
</dbReference>
<name>A0A521DBH6_SACCC</name>
<dbReference type="RefSeq" id="WP_142533488.1">
    <property type="nucleotide sequence ID" value="NZ_FXTB01000005.1"/>
</dbReference>
<feature type="binding site" evidence="5">
    <location>
        <position position="142"/>
    </location>
    <ligand>
        <name>isopentenyl diphosphate</name>
        <dbReference type="ChEBI" id="CHEBI:128769"/>
    </ligand>
</feature>
<dbReference type="PANTHER" id="PTHR30426:SF0">
    <property type="entry name" value="4-HYDROXY-3-METHYLBUT-2-ENYL DIPHOSPHATE REDUCTASE"/>
    <property type="match status" value="1"/>
</dbReference>
<reference evidence="6 7" key="1">
    <citation type="submission" date="2017-05" db="EMBL/GenBank/DDBJ databases">
        <authorList>
            <person name="Varghese N."/>
            <person name="Submissions S."/>
        </authorList>
    </citation>
    <scope>NUCLEOTIDE SEQUENCE [LARGE SCALE GENOMIC DNA]</scope>
    <source>
        <strain evidence="6 7">DSM 27040</strain>
    </source>
</reference>
<feature type="binding site" evidence="5">
    <location>
        <position position="239"/>
    </location>
    <ligand>
        <name>isopentenyl diphosphate</name>
        <dbReference type="ChEBI" id="CHEBI:128769"/>
    </ligand>
</feature>
<comment type="catalytic activity">
    <reaction evidence="5">
        <text>isopentenyl diphosphate + 2 oxidized [2Fe-2S]-[ferredoxin] + H2O = (2E)-4-hydroxy-3-methylbut-2-enyl diphosphate + 2 reduced [2Fe-2S]-[ferredoxin] + 2 H(+)</text>
        <dbReference type="Rhea" id="RHEA:24488"/>
        <dbReference type="Rhea" id="RHEA-COMP:10000"/>
        <dbReference type="Rhea" id="RHEA-COMP:10001"/>
        <dbReference type="ChEBI" id="CHEBI:15377"/>
        <dbReference type="ChEBI" id="CHEBI:15378"/>
        <dbReference type="ChEBI" id="CHEBI:33737"/>
        <dbReference type="ChEBI" id="CHEBI:33738"/>
        <dbReference type="ChEBI" id="CHEBI:128753"/>
        <dbReference type="ChEBI" id="CHEBI:128769"/>
        <dbReference type="EC" id="1.17.7.4"/>
    </reaction>
</comment>
<dbReference type="GO" id="GO:0019288">
    <property type="term" value="P:isopentenyl diphosphate biosynthetic process, methylerythritol 4-phosphate pathway"/>
    <property type="evidence" value="ECO:0007669"/>
    <property type="project" value="UniProtKB-UniRule"/>
</dbReference>
<feature type="binding site" evidence="5">
    <location>
        <position position="239"/>
    </location>
    <ligand>
        <name>dimethylallyl diphosphate</name>
        <dbReference type="ChEBI" id="CHEBI:57623"/>
    </ligand>
</feature>
<comment type="cofactor">
    <cofactor evidence="5">
        <name>[4Fe-4S] cluster</name>
        <dbReference type="ChEBI" id="CHEBI:49883"/>
    </cofactor>
    <text evidence="5">Binds 1 [4Fe-4S] cluster per subunit.</text>
</comment>
<feature type="binding site" evidence="5">
    <location>
        <position position="88"/>
    </location>
    <ligand>
        <name>dimethylallyl diphosphate</name>
        <dbReference type="ChEBI" id="CHEBI:57623"/>
    </ligand>
</feature>
<dbReference type="AlphaFoldDB" id="A0A521DBH6"/>
<dbReference type="OrthoDB" id="9777362at2"/>
<feature type="binding site" evidence="5">
    <location>
        <position position="88"/>
    </location>
    <ligand>
        <name>(2E)-4-hydroxy-3-methylbut-2-enyl diphosphate</name>
        <dbReference type="ChEBI" id="CHEBI:128753"/>
    </ligand>
</feature>
<dbReference type="GO" id="GO:0050992">
    <property type="term" value="P:dimethylallyl diphosphate biosynthetic process"/>
    <property type="evidence" value="ECO:0007669"/>
    <property type="project" value="UniProtKB-UniRule"/>
</dbReference>
<feature type="binding site" evidence="5">
    <location>
        <position position="110"/>
    </location>
    <ligand>
        <name>[4Fe-4S] cluster</name>
        <dbReference type="ChEBI" id="CHEBI:49883"/>
    </ligand>
</feature>
<keyword evidence="7" id="KW-1185">Reference proteome</keyword>
<feature type="binding site" evidence="5">
    <location>
        <position position="211"/>
    </location>
    <ligand>
        <name>[4Fe-4S] cluster</name>
        <dbReference type="ChEBI" id="CHEBI:49883"/>
    </ligand>
</feature>
<evidence type="ECO:0000256" key="4">
    <source>
        <dbReference type="ARBA" id="ARBA00023014"/>
    </source>
</evidence>
<feature type="binding site" evidence="5">
    <location>
        <position position="241"/>
    </location>
    <ligand>
        <name>dimethylallyl diphosphate</name>
        <dbReference type="ChEBI" id="CHEBI:57623"/>
    </ligand>
</feature>
<comment type="pathway">
    <text evidence="5">Isoprenoid biosynthesis; isopentenyl diphosphate biosynthesis via DXP pathway; isopentenyl diphosphate from 1-deoxy-D-xylulose 5-phosphate: step 6/6.</text>
</comment>
<keyword evidence="5" id="KW-0560">Oxidoreductase</keyword>
<feature type="binding site" evidence="5">
    <location>
        <position position="54"/>
    </location>
    <ligand>
        <name>isopentenyl diphosphate</name>
        <dbReference type="ChEBI" id="CHEBI:128769"/>
    </ligand>
</feature>
<dbReference type="EC" id="1.17.7.4" evidence="5"/>
<organism evidence="6 7">
    <name type="scientific">Saccharicrinis carchari</name>
    <dbReference type="NCBI Taxonomy" id="1168039"/>
    <lineage>
        <taxon>Bacteria</taxon>
        <taxon>Pseudomonadati</taxon>
        <taxon>Bacteroidota</taxon>
        <taxon>Bacteroidia</taxon>
        <taxon>Marinilabiliales</taxon>
        <taxon>Marinilabiliaceae</taxon>
        <taxon>Saccharicrinis</taxon>
    </lineage>
</organism>
<dbReference type="Gene3D" id="3.40.1010.20">
    <property type="entry name" value="4-hydroxy-3-methylbut-2-enyl diphosphate reductase, catalytic domain"/>
    <property type="match status" value="2"/>
</dbReference>
<dbReference type="NCBIfam" id="NF002187">
    <property type="entry name" value="PRK01045.1-1"/>
    <property type="match status" value="1"/>
</dbReference>
<evidence type="ECO:0000313" key="6">
    <source>
        <dbReference type="EMBL" id="SMO68975.1"/>
    </source>
</evidence>
<gene>
    <name evidence="5" type="primary">ispH</name>
    <name evidence="6" type="ORF">SAMN06265379_10523</name>
</gene>
<feature type="binding site" evidence="5">
    <location>
        <position position="284"/>
    </location>
    <ligand>
        <name>dimethylallyl diphosphate</name>
        <dbReference type="ChEBI" id="CHEBI:57623"/>
    </ligand>
</feature>
<feature type="binding site" evidence="5">
    <location>
        <position position="15"/>
    </location>
    <ligand>
        <name>[4Fe-4S] cluster</name>
        <dbReference type="ChEBI" id="CHEBI:49883"/>
    </ligand>
</feature>
<evidence type="ECO:0000256" key="3">
    <source>
        <dbReference type="ARBA" id="ARBA00023004"/>
    </source>
</evidence>
<feature type="binding site" evidence="5">
    <location>
        <position position="180"/>
    </location>
    <ligand>
        <name>(2E)-4-hydroxy-3-methylbut-2-enyl diphosphate</name>
        <dbReference type="ChEBI" id="CHEBI:128753"/>
    </ligand>
</feature>
<keyword evidence="2 5" id="KW-0479">Metal-binding</keyword>